<dbReference type="AlphaFoldDB" id="A0A9P0CG71"/>
<feature type="transmembrane region" description="Helical" evidence="2">
    <location>
        <begin position="85"/>
        <end position="103"/>
    </location>
</feature>
<keyword evidence="2" id="KW-1133">Transmembrane helix</keyword>
<feature type="transmembrane region" description="Helical" evidence="2">
    <location>
        <begin position="43"/>
        <end position="65"/>
    </location>
</feature>
<feature type="transmembrane region" description="Helical" evidence="2">
    <location>
        <begin position="141"/>
        <end position="157"/>
    </location>
</feature>
<keyword evidence="2" id="KW-0812">Transmembrane</keyword>
<feature type="region of interest" description="Disordered" evidence="1">
    <location>
        <begin position="1"/>
        <end position="25"/>
    </location>
</feature>
<feature type="compositionally biased region" description="Basic and acidic residues" evidence="1">
    <location>
        <begin position="13"/>
        <end position="25"/>
    </location>
</feature>
<reference evidence="5" key="1">
    <citation type="submission" date="2022-01" db="EMBL/GenBank/DDBJ databases">
        <authorList>
            <person name="King R."/>
        </authorList>
    </citation>
    <scope>NUCLEOTIDE SEQUENCE</scope>
</reference>
<protein>
    <recommendedName>
        <fullName evidence="7">Sodium/nucleoside cotransporter</fullName>
    </recommendedName>
</protein>
<dbReference type="PANTHER" id="PTHR10590">
    <property type="entry name" value="SODIUM/NUCLEOSIDE COTRANSPORTER"/>
    <property type="match status" value="1"/>
</dbReference>
<dbReference type="PANTHER" id="PTHR10590:SF4">
    <property type="entry name" value="SOLUTE CARRIER FAMILY 28 MEMBER 3"/>
    <property type="match status" value="1"/>
</dbReference>
<evidence type="ECO:0000313" key="6">
    <source>
        <dbReference type="Proteomes" id="UP001153636"/>
    </source>
</evidence>
<dbReference type="Pfam" id="PF07670">
    <property type="entry name" value="Gate"/>
    <property type="match status" value="1"/>
</dbReference>
<proteinExistence type="predicted"/>
<dbReference type="InterPro" id="IPR008276">
    <property type="entry name" value="C_nuclsd_transpt"/>
</dbReference>
<feature type="transmembrane region" description="Helical" evidence="2">
    <location>
        <begin position="327"/>
        <end position="349"/>
    </location>
</feature>
<sequence>MNDTQSTEVIVNDNEKDSVPNETKKSKNGLKHILNLPKAQRTYLTSSLVFAAFTSFFAWATYYYIQETDSGWEPLRATTCNGYGFLLILYCFFIFGYINVYILKPIVYPAYKSFHEPTVSKIKQSIKERPKLVNVTRNADKIFYIVFLVVIVIYLVVDTSDNRHRLVPLSGLIVFLLIGYIVSNNKSEINWRTVIWGTILQFIFGLLTIRWEVGRNILDCVGDKVNILLGYAFKAAEFPYGSNLVATQQVFAFKSLSTVFFISFLVNILYYYGIMQKVVGSIGAFLQWIMGTSICESVNSAANIFLGMTEAPLLLSPYLKNLTDSEIHSIMTSGFATVAGSVMAGYISYGARAQDLITASIMSAPAALCFSKLMYPETEEVVMHKENIEEVEM</sequence>
<dbReference type="InterPro" id="IPR011642">
    <property type="entry name" value="Gate_dom"/>
</dbReference>
<evidence type="ECO:0000313" key="5">
    <source>
        <dbReference type="EMBL" id="CAH1099493.1"/>
    </source>
</evidence>
<evidence type="ECO:0000259" key="4">
    <source>
        <dbReference type="Pfam" id="PF07670"/>
    </source>
</evidence>
<feature type="domain" description="Concentrative nucleoside transporter N-terminal" evidence="3">
    <location>
        <begin position="171"/>
        <end position="242"/>
    </location>
</feature>
<evidence type="ECO:0008006" key="7">
    <source>
        <dbReference type="Google" id="ProtNLM"/>
    </source>
</evidence>
<evidence type="ECO:0000256" key="1">
    <source>
        <dbReference type="SAM" id="MobiDB-lite"/>
    </source>
</evidence>
<keyword evidence="6" id="KW-1185">Reference proteome</keyword>
<keyword evidence="2" id="KW-0472">Membrane</keyword>
<dbReference type="GO" id="GO:0005415">
    <property type="term" value="F:nucleoside:sodium symporter activity"/>
    <property type="evidence" value="ECO:0007669"/>
    <property type="project" value="TreeGrafter"/>
</dbReference>
<organism evidence="5 6">
    <name type="scientific">Psylliodes chrysocephalus</name>
    <dbReference type="NCBI Taxonomy" id="3402493"/>
    <lineage>
        <taxon>Eukaryota</taxon>
        <taxon>Metazoa</taxon>
        <taxon>Ecdysozoa</taxon>
        <taxon>Arthropoda</taxon>
        <taxon>Hexapoda</taxon>
        <taxon>Insecta</taxon>
        <taxon>Pterygota</taxon>
        <taxon>Neoptera</taxon>
        <taxon>Endopterygota</taxon>
        <taxon>Coleoptera</taxon>
        <taxon>Polyphaga</taxon>
        <taxon>Cucujiformia</taxon>
        <taxon>Chrysomeloidea</taxon>
        <taxon>Chrysomelidae</taxon>
        <taxon>Galerucinae</taxon>
        <taxon>Alticini</taxon>
        <taxon>Psylliodes</taxon>
    </lineage>
</organism>
<gene>
    <name evidence="5" type="ORF">PSYICH_LOCUS599</name>
</gene>
<feature type="transmembrane region" description="Helical" evidence="2">
    <location>
        <begin position="194"/>
        <end position="211"/>
    </location>
</feature>
<feature type="transmembrane region" description="Helical" evidence="2">
    <location>
        <begin position="251"/>
        <end position="273"/>
    </location>
</feature>
<feature type="transmembrane region" description="Helical" evidence="2">
    <location>
        <begin position="285"/>
        <end position="307"/>
    </location>
</feature>
<dbReference type="InterPro" id="IPR002668">
    <property type="entry name" value="CNT_N_dom"/>
</dbReference>
<dbReference type="EMBL" id="OV651813">
    <property type="protein sequence ID" value="CAH1099493.1"/>
    <property type="molecule type" value="Genomic_DNA"/>
</dbReference>
<evidence type="ECO:0000256" key="2">
    <source>
        <dbReference type="SAM" id="Phobius"/>
    </source>
</evidence>
<dbReference type="OrthoDB" id="6075923at2759"/>
<name>A0A9P0CG71_9CUCU</name>
<feature type="domain" description="Nucleoside transporter/FeoB GTPase Gate" evidence="4">
    <location>
        <begin position="253"/>
        <end position="350"/>
    </location>
</feature>
<dbReference type="Pfam" id="PF01773">
    <property type="entry name" value="Nucleos_tra2_N"/>
    <property type="match status" value="1"/>
</dbReference>
<accession>A0A9P0CG71</accession>
<dbReference type="Proteomes" id="UP001153636">
    <property type="component" value="Chromosome 1"/>
</dbReference>
<evidence type="ECO:0000259" key="3">
    <source>
        <dbReference type="Pfam" id="PF01773"/>
    </source>
</evidence>
<dbReference type="GO" id="GO:0005886">
    <property type="term" value="C:plasma membrane"/>
    <property type="evidence" value="ECO:0007669"/>
    <property type="project" value="TreeGrafter"/>
</dbReference>
<feature type="transmembrane region" description="Helical" evidence="2">
    <location>
        <begin position="163"/>
        <end position="182"/>
    </location>
</feature>